<dbReference type="Proteomes" id="UP000037393">
    <property type="component" value="Unassembled WGS sequence"/>
</dbReference>
<dbReference type="EMBL" id="JNGI01000035">
    <property type="protein sequence ID" value="KNC94010.1"/>
    <property type="molecule type" value="Genomic_DNA"/>
</dbReference>
<organism evidence="1 2">
    <name type="scientific">Trabulsiella odontotermitis</name>
    <dbReference type="NCBI Taxonomy" id="379893"/>
    <lineage>
        <taxon>Bacteria</taxon>
        <taxon>Pseudomonadati</taxon>
        <taxon>Pseudomonadota</taxon>
        <taxon>Gammaproteobacteria</taxon>
        <taxon>Enterobacterales</taxon>
        <taxon>Enterobacteriaceae</taxon>
        <taxon>Trabulsiella</taxon>
    </lineage>
</organism>
<evidence type="ECO:0000313" key="1">
    <source>
        <dbReference type="EMBL" id="KNC94010.1"/>
    </source>
</evidence>
<accession>A0A0L0GXR7</accession>
<dbReference type="RefSeq" id="WP_049856702.1">
    <property type="nucleotide sequence ID" value="NZ_JNGI01000035.1"/>
</dbReference>
<dbReference type="OrthoDB" id="9974585at2"/>
<dbReference type="PATRIC" id="fig|379893.4.peg.3392"/>
<evidence type="ECO:0000313" key="2">
    <source>
        <dbReference type="Proteomes" id="UP000037393"/>
    </source>
</evidence>
<proteinExistence type="predicted"/>
<protein>
    <submittedName>
        <fullName evidence="1">Uncharacterized protein</fullName>
    </submittedName>
</protein>
<sequence>MSKISLPEDNTPAEAAHTLVLALVSSGHFDFSGKHPEEIFRIVRQAEREYCRFYQYELKQPPDDEHSLPWWEFFSLHYC</sequence>
<reference evidence="1 2" key="1">
    <citation type="journal article" date="2015" name="Appl. Environ. Microbiol.">
        <title>The Enterobacterium Trabulsiella odontotermitis Presents Novel Adaptations Related to Its Association with Fungus-Growing Termites.</title>
        <authorList>
            <person name="Sapountzis P."/>
            <person name="Gruntjes T."/>
            <person name="Otani S."/>
            <person name="Estevez J."/>
            <person name="da Costa R.R."/>
            <person name="Plunkett G.3rd."/>
            <person name="Perna N.T."/>
            <person name="Poulsen M."/>
        </authorList>
    </citation>
    <scope>NUCLEOTIDE SEQUENCE [LARGE SCALE GENOMIC DNA]</scope>
    <source>
        <strain evidence="1 2">12</strain>
    </source>
</reference>
<gene>
    <name evidence="1" type="ORF">GM31_16690</name>
</gene>
<comment type="caution">
    <text evidence="1">The sequence shown here is derived from an EMBL/GenBank/DDBJ whole genome shotgun (WGS) entry which is preliminary data.</text>
</comment>
<name>A0A0L0GXR7_9ENTR</name>
<keyword evidence="2" id="KW-1185">Reference proteome</keyword>
<dbReference type="AlphaFoldDB" id="A0A0L0GXR7"/>